<proteinExistence type="predicted"/>
<comment type="caution">
    <text evidence="1">The sequence shown here is derived from an EMBL/GenBank/DDBJ whole genome shotgun (WGS) entry which is preliminary data.</text>
</comment>
<keyword evidence="2" id="KW-1185">Reference proteome</keyword>
<protein>
    <submittedName>
        <fullName evidence="1">Uncharacterized protein</fullName>
    </submittedName>
</protein>
<accession>A0AAW1VR69</accession>
<dbReference type="AlphaFoldDB" id="A0AAW1VR69"/>
<dbReference type="EMBL" id="JBEDUW010000007">
    <property type="protein sequence ID" value="KAK9910205.1"/>
    <property type="molecule type" value="Genomic_DNA"/>
</dbReference>
<dbReference type="Proteomes" id="UP001457282">
    <property type="component" value="Unassembled WGS sequence"/>
</dbReference>
<gene>
    <name evidence="1" type="ORF">M0R45_034176</name>
</gene>
<organism evidence="1 2">
    <name type="scientific">Rubus argutus</name>
    <name type="common">Southern blackberry</name>
    <dbReference type="NCBI Taxonomy" id="59490"/>
    <lineage>
        <taxon>Eukaryota</taxon>
        <taxon>Viridiplantae</taxon>
        <taxon>Streptophyta</taxon>
        <taxon>Embryophyta</taxon>
        <taxon>Tracheophyta</taxon>
        <taxon>Spermatophyta</taxon>
        <taxon>Magnoliopsida</taxon>
        <taxon>eudicotyledons</taxon>
        <taxon>Gunneridae</taxon>
        <taxon>Pentapetalae</taxon>
        <taxon>rosids</taxon>
        <taxon>fabids</taxon>
        <taxon>Rosales</taxon>
        <taxon>Rosaceae</taxon>
        <taxon>Rosoideae</taxon>
        <taxon>Rosoideae incertae sedis</taxon>
        <taxon>Rubus</taxon>
    </lineage>
</organism>
<name>A0AAW1VR69_RUBAR</name>
<evidence type="ECO:0000313" key="1">
    <source>
        <dbReference type="EMBL" id="KAK9910205.1"/>
    </source>
</evidence>
<sequence>MSASFHFFRPHLIHDFKSQFNLEILGLKLLVPGNYFDEGHLESLSAPNVTTLTQKTSPDSNLSKLKVFSILGTCGPHVLVVGGGHDRPTVVRWRTRVSPVAS</sequence>
<reference evidence="1 2" key="1">
    <citation type="journal article" date="2023" name="G3 (Bethesda)">
        <title>A chromosome-length genome assembly and annotation of blackberry (Rubus argutus, cv. 'Hillquist').</title>
        <authorList>
            <person name="Bruna T."/>
            <person name="Aryal R."/>
            <person name="Dudchenko O."/>
            <person name="Sargent D.J."/>
            <person name="Mead D."/>
            <person name="Buti M."/>
            <person name="Cavallini A."/>
            <person name="Hytonen T."/>
            <person name="Andres J."/>
            <person name="Pham M."/>
            <person name="Weisz D."/>
            <person name="Mascagni F."/>
            <person name="Usai G."/>
            <person name="Natali L."/>
            <person name="Bassil N."/>
            <person name="Fernandez G.E."/>
            <person name="Lomsadze A."/>
            <person name="Armour M."/>
            <person name="Olukolu B."/>
            <person name="Poorten T."/>
            <person name="Britton C."/>
            <person name="Davik J."/>
            <person name="Ashrafi H."/>
            <person name="Aiden E.L."/>
            <person name="Borodovsky M."/>
            <person name="Worthington M."/>
        </authorList>
    </citation>
    <scope>NUCLEOTIDE SEQUENCE [LARGE SCALE GENOMIC DNA]</scope>
    <source>
        <strain evidence="1">PI 553951</strain>
    </source>
</reference>
<evidence type="ECO:0000313" key="2">
    <source>
        <dbReference type="Proteomes" id="UP001457282"/>
    </source>
</evidence>